<keyword evidence="3" id="KW-0732">Signal</keyword>
<dbReference type="Gene3D" id="1.10.60.40">
    <property type="match status" value="1"/>
</dbReference>
<dbReference type="CDD" id="cd16012">
    <property type="entry name" value="ALP"/>
    <property type="match status" value="1"/>
</dbReference>
<dbReference type="PANTHER" id="PTHR11596:SF5">
    <property type="entry name" value="ALKALINE PHOSPHATASE"/>
    <property type="match status" value="1"/>
</dbReference>
<feature type="signal peptide" evidence="3">
    <location>
        <begin position="1"/>
        <end position="31"/>
    </location>
</feature>
<protein>
    <submittedName>
        <fullName evidence="4">Alkaline phosphatase</fullName>
    </submittedName>
</protein>
<dbReference type="RefSeq" id="WP_385877693.1">
    <property type="nucleotide sequence ID" value="NZ_JBHLXE010000105.1"/>
</dbReference>
<dbReference type="Proteomes" id="UP001589758">
    <property type="component" value="Unassembled WGS sequence"/>
</dbReference>
<evidence type="ECO:0000313" key="4">
    <source>
        <dbReference type="EMBL" id="MFC0180572.1"/>
    </source>
</evidence>
<reference evidence="4 5" key="1">
    <citation type="submission" date="2024-09" db="EMBL/GenBank/DDBJ databases">
        <authorList>
            <person name="Sun Q."/>
            <person name="Mori K."/>
        </authorList>
    </citation>
    <scope>NUCLEOTIDE SEQUENCE [LARGE SCALE GENOMIC DNA]</scope>
    <source>
        <strain evidence="4 5">CCM 8545</strain>
    </source>
</reference>
<feature type="chain" id="PRO_5045848132" evidence="3">
    <location>
        <begin position="32"/>
        <end position="554"/>
    </location>
</feature>
<dbReference type="PROSITE" id="PS51257">
    <property type="entry name" value="PROKAR_LIPOPROTEIN"/>
    <property type="match status" value="1"/>
</dbReference>
<evidence type="ECO:0000256" key="3">
    <source>
        <dbReference type="SAM" id="SignalP"/>
    </source>
</evidence>
<evidence type="ECO:0000256" key="1">
    <source>
        <dbReference type="ARBA" id="ARBA00022553"/>
    </source>
</evidence>
<sequence length="554" mass="59999">MNKFKIKKAVALVKNVLFTGSILGISCSAFSADDIKPVKNIIIMIPDGMSVSGTTLTRLYNGAPLTLDPLAVGLMSTWSSDGTIADSAPAGSAISTGWKSQSGNIASTGKVYSLSSTRSSDEALRPVATILEAARLKGKAIGVVSTSEFMHATPADFTAHDPSRKSYDNLTEQMVYNHLDVILGGGTKYLRADIRKDNEDMKEILIKKGYSFVDSTEALKNFEGKRLVGVFGKTPEHTAISNDIDRDSRLEPALEEMTDVAIKTLSKDEDGFVLMIEGSKIDWSAHANDPIGMISEIAAFDKAVAKALTYAKADGNTLLISVSDHGNSGISIGNRDTSENYDKTSWTEFVTPLKAALVTGEGFEEKLPANREGGSVETMGNEVRRLAQEWLGVTDLTNQEIESILKAKKGQINYAVGPILAKRAKIGFTTNGHTGEDTVLYSYDPRGTLLKGLVDNTDVAKFMARSIDVDLDKATETLFVDAQSAFLEKKATIILDESDAENPVLVVTKNNQTLRIPRNKSEVWLNDTMVESDGVNVFNGEKWFVSSKVISLIN</sequence>
<dbReference type="EMBL" id="JBHLXE010000105">
    <property type="protein sequence ID" value="MFC0180572.1"/>
    <property type="molecule type" value="Genomic_DNA"/>
</dbReference>
<evidence type="ECO:0000256" key="2">
    <source>
        <dbReference type="RuleBase" id="RU003946"/>
    </source>
</evidence>
<name>A0ABV6CC61_9GAMM</name>
<keyword evidence="5" id="KW-1185">Reference proteome</keyword>
<dbReference type="PRINTS" id="PR00113">
    <property type="entry name" value="ALKPHPHTASE"/>
</dbReference>
<keyword evidence="1" id="KW-0597">Phosphoprotein</keyword>
<dbReference type="SUPFAM" id="SSF53649">
    <property type="entry name" value="Alkaline phosphatase-like"/>
    <property type="match status" value="1"/>
</dbReference>
<dbReference type="Gene3D" id="3.40.720.10">
    <property type="entry name" value="Alkaline Phosphatase, subunit A"/>
    <property type="match status" value="1"/>
</dbReference>
<comment type="similarity">
    <text evidence="2">Belongs to the alkaline phosphatase family.</text>
</comment>
<dbReference type="InterPro" id="IPR017850">
    <property type="entry name" value="Alkaline_phosphatase_core_sf"/>
</dbReference>
<proteinExistence type="inferred from homology"/>
<accession>A0ABV6CC61</accession>
<organism evidence="4 5">
    <name type="scientific">Thorsellia kenyensis</name>
    <dbReference type="NCBI Taxonomy" id="1549888"/>
    <lineage>
        <taxon>Bacteria</taxon>
        <taxon>Pseudomonadati</taxon>
        <taxon>Pseudomonadota</taxon>
        <taxon>Gammaproteobacteria</taxon>
        <taxon>Enterobacterales</taxon>
        <taxon>Thorselliaceae</taxon>
        <taxon>Thorsellia</taxon>
    </lineage>
</organism>
<dbReference type="PANTHER" id="PTHR11596">
    <property type="entry name" value="ALKALINE PHOSPHATASE"/>
    <property type="match status" value="1"/>
</dbReference>
<dbReference type="SMART" id="SM00098">
    <property type="entry name" value="alkPPc"/>
    <property type="match status" value="1"/>
</dbReference>
<comment type="caution">
    <text evidence="4">The sequence shown here is derived from an EMBL/GenBank/DDBJ whole genome shotgun (WGS) entry which is preliminary data.</text>
</comment>
<gene>
    <name evidence="4" type="ORF">ACFFIT_10850</name>
</gene>
<dbReference type="InterPro" id="IPR001952">
    <property type="entry name" value="Alkaline_phosphatase"/>
</dbReference>
<evidence type="ECO:0000313" key="5">
    <source>
        <dbReference type="Proteomes" id="UP001589758"/>
    </source>
</evidence>
<dbReference type="Pfam" id="PF00245">
    <property type="entry name" value="Alk_phosphatase"/>
    <property type="match status" value="1"/>
</dbReference>